<gene>
    <name evidence="2" type="ORF">FB192DRAFT_1258844</name>
</gene>
<name>A0A8H4BFM3_MUCCL</name>
<organism evidence="2 3">
    <name type="scientific">Mucor circinelloides f. lusitanicus</name>
    <name type="common">Mucor racemosus var. lusitanicus</name>
    <dbReference type="NCBI Taxonomy" id="29924"/>
    <lineage>
        <taxon>Eukaryota</taxon>
        <taxon>Fungi</taxon>
        <taxon>Fungi incertae sedis</taxon>
        <taxon>Mucoromycota</taxon>
        <taxon>Mucoromycotina</taxon>
        <taxon>Mucoromycetes</taxon>
        <taxon>Mucorales</taxon>
        <taxon>Mucorineae</taxon>
        <taxon>Mucoraceae</taxon>
        <taxon>Mucor</taxon>
    </lineage>
</organism>
<dbReference type="AlphaFoldDB" id="A0A8H4BFM3"/>
<comment type="caution">
    <text evidence="2">The sequence shown here is derived from an EMBL/GenBank/DDBJ whole genome shotgun (WGS) entry which is preliminary data.</text>
</comment>
<protein>
    <recommendedName>
        <fullName evidence="1">Caspase family p10 domain-containing protein</fullName>
    </recommendedName>
</protein>
<dbReference type="GO" id="GO:0004197">
    <property type="term" value="F:cysteine-type endopeptidase activity"/>
    <property type="evidence" value="ECO:0007669"/>
    <property type="project" value="InterPro"/>
</dbReference>
<feature type="non-terminal residue" evidence="2">
    <location>
        <position position="346"/>
    </location>
</feature>
<evidence type="ECO:0000313" key="3">
    <source>
        <dbReference type="Proteomes" id="UP000469890"/>
    </source>
</evidence>
<sequence>IAIIPGPRKPDIFSFLFPVLQSLLTLESAGMNVAVGDEVVLTAKAHLLCVAGDIVEMTTLSCTSGHTAFFGCRTCPVEGESGVNPLTNKKGGVFFPSNTLPPNNGLKRVSPFTVLSSFHGAFFFPIDEMHMWGQGIGKQLWAIATDDSAKYGITDPLWLDTNSRKSLGDHMESLVKTTNVYALSDIATSAGYARAVDFIEFIIHILPTTFAEILQLHHCCHALVHISNICNISLKQCITEDDLEIMQTRINHWRNFLTGSWFSNKVCTINQHYMMHLPDNIRAMGPMKGYSARVLERTIGLVKPRIKSRSMPRENSISVLKAIHAENVDKRDRSSQAAENSSNSAD</sequence>
<feature type="domain" description="Caspase family p10" evidence="1">
    <location>
        <begin position="253"/>
        <end position="273"/>
    </location>
</feature>
<dbReference type="PANTHER" id="PTHR46579:SF1">
    <property type="entry name" value="F5_8 TYPE C DOMAIN-CONTAINING PROTEIN"/>
    <property type="match status" value="1"/>
</dbReference>
<dbReference type="InterPro" id="IPR002138">
    <property type="entry name" value="Pept_C14_p10"/>
</dbReference>
<evidence type="ECO:0000313" key="2">
    <source>
        <dbReference type="EMBL" id="KAF1801234.1"/>
    </source>
</evidence>
<reference evidence="2 3" key="1">
    <citation type="submission" date="2019-09" db="EMBL/GenBank/DDBJ databases">
        <authorList>
            <consortium name="DOE Joint Genome Institute"/>
            <person name="Mondo S.J."/>
            <person name="Navarro-Mendoza M.I."/>
            <person name="Perez-Arques C."/>
            <person name="Panchal S."/>
            <person name="Nicolas F.E."/>
            <person name="Ganguly P."/>
            <person name="Pangilinan J."/>
            <person name="Grigoriev I."/>
            <person name="Heitman J."/>
            <person name="Sanya K."/>
            <person name="Garre V."/>
        </authorList>
    </citation>
    <scope>NUCLEOTIDE SEQUENCE [LARGE SCALE GENOMIC DNA]</scope>
    <source>
        <strain evidence="2 3">MU402</strain>
    </source>
</reference>
<feature type="non-terminal residue" evidence="2">
    <location>
        <position position="1"/>
    </location>
</feature>
<evidence type="ECO:0000259" key="1">
    <source>
        <dbReference type="PROSITE" id="PS50207"/>
    </source>
</evidence>
<dbReference type="PROSITE" id="PS50207">
    <property type="entry name" value="CASPASE_P10"/>
    <property type="match status" value="1"/>
</dbReference>
<proteinExistence type="predicted"/>
<dbReference type="GO" id="GO:0006508">
    <property type="term" value="P:proteolysis"/>
    <property type="evidence" value="ECO:0007669"/>
    <property type="project" value="InterPro"/>
</dbReference>
<dbReference type="Proteomes" id="UP000469890">
    <property type="component" value="Unassembled WGS sequence"/>
</dbReference>
<dbReference type="PANTHER" id="PTHR46579">
    <property type="entry name" value="F5/8 TYPE C DOMAIN-CONTAINING PROTEIN-RELATED"/>
    <property type="match status" value="1"/>
</dbReference>
<accession>A0A8H4BFM3</accession>
<dbReference type="EMBL" id="JAAECE010000005">
    <property type="protein sequence ID" value="KAF1801234.1"/>
    <property type="molecule type" value="Genomic_DNA"/>
</dbReference>